<dbReference type="EMBL" id="AP025637">
    <property type="protein sequence ID" value="BDG75021.1"/>
    <property type="molecule type" value="Genomic_DNA"/>
</dbReference>
<evidence type="ECO:0000256" key="3">
    <source>
        <dbReference type="ARBA" id="ARBA00022553"/>
    </source>
</evidence>
<dbReference type="SUPFAM" id="SSF47384">
    <property type="entry name" value="Homodimeric domain of signal transducing histidine kinase"/>
    <property type="match status" value="1"/>
</dbReference>
<accession>A0ABM7YAB2</accession>
<dbReference type="SUPFAM" id="SSF55874">
    <property type="entry name" value="ATPase domain of HSP90 chaperone/DNA topoisomerase II/histidine kinase"/>
    <property type="match status" value="1"/>
</dbReference>
<protein>
    <recommendedName>
        <fullName evidence="2">histidine kinase</fullName>
        <ecNumber evidence="2">2.7.13.3</ecNumber>
    </recommendedName>
</protein>
<feature type="transmembrane region" description="Helical" evidence="7">
    <location>
        <begin position="12"/>
        <end position="36"/>
    </location>
</feature>
<dbReference type="GO" id="GO:0016301">
    <property type="term" value="F:kinase activity"/>
    <property type="evidence" value="ECO:0007669"/>
    <property type="project" value="UniProtKB-KW"/>
</dbReference>
<dbReference type="InterPro" id="IPR003594">
    <property type="entry name" value="HATPase_dom"/>
</dbReference>
<reference evidence="9 10" key="1">
    <citation type="journal article" date="2016" name="Microbes Environ.">
        <title>Phylogenetically diverse aerobic anoxygenic phototrophic bacteria isolated from epilithic biofilms in Tama river, Japan.</title>
        <authorList>
            <person name="Hirose S."/>
            <person name="Matsuura K."/>
            <person name="Haruta S."/>
        </authorList>
    </citation>
    <scope>NUCLEOTIDE SEQUENCE [LARGE SCALE GENOMIC DNA]</scope>
    <source>
        <strain evidence="9 10">S08</strain>
    </source>
</reference>
<keyword evidence="5 9" id="KW-0418">Kinase</keyword>
<dbReference type="InterPro" id="IPR005467">
    <property type="entry name" value="His_kinase_dom"/>
</dbReference>
<dbReference type="InterPro" id="IPR036890">
    <property type="entry name" value="HATPase_C_sf"/>
</dbReference>
<evidence type="ECO:0000313" key="10">
    <source>
        <dbReference type="Proteomes" id="UP000831327"/>
    </source>
</evidence>
<evidence type="ECO:0000256" key="1">
    <source>
        <dbReference type="ARBA" id="ARBA00000085"/>
    </source>
</evidence>
<evidence type="ECO:0000313" key="9">
    <source>
        <dbReference type="EMBL" id="BDG75021.1"/>
    </source>
</evidence>
<dbReference type="Proteomes" id="UP000831327">
    <property type="component" value="Chromosome"/>
</dbReference>
<evidence type="ECO:0000259" key="8">
    <source>
        <dbReference type="PROSITE" id="PS50109"/>
    </source>
</evidence>
<dbReference type="EC" id="2.7.13.3" evidence="2"/>
<dbReference type="Gene3D" id="1.10.287.130">
    <property type="match status" value="1"/>
</dbReference>
<keyword evidence="4" id="KW-0808">Transferase</keyword>
<dbReference type="Pfam" id="PF02518">
    <property type="entry name" value="HATPase_c"/>
    <property type="match status" value="1"/>
</dbReference>
<keyword evidence="7" id="KW-1133">Transmembrane helix</keyword>
<dbReference type="CDD" id="cd00075">
    <property type="entry name" value="HATPase"/>
    <property type="match status" value="1"/>
</dbReference>
<dbReference type="Gene3D" id="3.30.565.10">
    <property type="entry name" value="Histidine kinase-like ATPase, C-terminal domain"/>
    <property type="match status" value="1"/>
</dbReference>
<evidence type="ECO:0000256" key="4">
    <source>
        <dbReference type="ARBA" id="ARBA00022679"/>
    </source>
</evidence>
<gene>
    <name evidence="9" type="ORF">Rmf_49500</name>
</gene>
<dbReference type="InterPro" id="IPR013656">
    <property type="entry name" value="PAS_4"/>
</dbReference>
<keyword evidence="7" id="KW-0472">Membrane</keyword>
<proteinExistence type="predicted"/>
<dbReference type="PANTHER" id="PTHR45453:SF1">
    <property type="entry name" value="PHOSPHATE REGULON SENSOR PROTEIN PHOR"/>
    <property type="match status" value="1"/>
</dbReference>
<keyword evidence="3" id="KW-0597">Phosphoprotein</keyword>
<dbReference type="PANTHER" id="PTHR45453">
    <property type="entry name" value="PHOSPHATE REGULON SENSOR PROTEIN PHOR"/>
    <property type="match status" value="1"/>
</dbReference>
<dbReference type="Pfam" id="PF00512">
    <property type="entry name" value="HisKA"/>
    <property type="match status" value="1"/>
</dbReference>
<comment type="catalytic activity">
    <reaction evidence="1">
        <text>ATP + protein L-histidine = ADP + protein N-phospho-L-histidine.</text>
        <dbReference type="EC" id="2.7.13.3"/>
    </reaction>
</comment>
<organism evidence="9 10">
    <name type="scientific">Roseomonas fluvialis</name>
    <dbReference type="NCBI Taxonomy" id="1750527"/>
    <lineage>
        <taxon>Bacteria</taxon>
        <taxon>Pseudomonadati</taxon>
        <taxon>Pseudomonadota</taxon>
        <taxon>Alphaproteobacteria</taxon>
        <taxon>Acetobacterales</taxon>
        <taxon>Roseomonadaceae</taxon>
        <taxon>Roseomonas</taxon>
    </lineage>
</organism>
<sequence length="465" mass="49024">MFGEAPRAGAWIRATLVVAGAPSTALLLLMATGALAPRPGSAALLVTLAGSAAVARIWLGNLGRLARQIRAASNGDGVPDLTVAPLLPSVQDVADGVTRLARNLAERGALVESLRRADAAILEALPDPLLVLSADRTALRANRAAREMLGGRQGTDSRNATTAPPDAAALLRHPALAEALDQAMASGEPAVADLVLPVPVMRDVAVQVIPMDPPLADGGRVIVLLSDRTRERAVERMRADFVANASHELRTPLASLIGFIETLRGPAADDPAAQQRFLQIMAEQSDRMRRLIDDLLGLSRIELTEHQAPSGRADVAAIARAEADAMAPILAARKAKLVLNLAEGTAEPADADQVAQVIRNLLDNAIRHGRDRGTIRLAVAPGPAPDGRRGMVLSVTDDGAGIPRDHIPRLTERFYRVDKGRSRNAGGTGLGLAIVKHIVNRHRGTMGIDSEEGSGTTFRVWWPGG</sequence>
<feature type="domain" description="Histidine kinase" evidence="8">
    <location>
        <begin position="244"/>
        <end position="465"/>
    </location>
</feature>
<feature type="transmembrane region" description="Helical" evidence="7">
    <location>
        <begin position="42"/>
        <end position="59"/>
    </location>
</feature>
<dbReference type="InterPro" id="IPR036097">
    <property type="entry name" value="HisK_dim/P_sf"/>
</dbReference>
<name>A0ABM7YAB2_9PROT</name>
<evidence type="ECO:0000256" key="2">
    <source>
        <dbReference type="ARBA" id="ARBA00012438"/>
    </source>
</evidence>
<dbReference type="Pfam" id="PF08448">
    <property type="entry name" value="PAS_4"/>
    <property type="match status" value="1"/>
</dbReference>
<dbReference type="SMART" id="SM00387">
    <property type="entry name" value="HATPase_c"/>
    <property type="match status" value="1"/>
</dbReference>
<dbReference type="PROSITE" id="PS50109">
    <property type="entry name" value="HIS_KIN"/>
    <property type="match status" value="1"/>
</dbReference>
<keyword evidence="6" id="KW-0902">Two-component regulatory system</keyword>
<keyword evidence="7" id="KW-0812">Transmembrane</keyword>
<dbReference type="InterPro" id="IPR003661">
    <property type="entry name" value="HisK_dim/P_dom"/>
</dbReference>
<dbReference type="RefSeq" id="WP_244457115.1">
    <property type="nucleotide sequence ID" value="NZ_AP025637.1"/>
</dbReference>
<dbReference type="CDD" id="cd00082">
    <property type="entry name" value="HisKA"/>
    <property type="match status" value="1"/>
</dbReference>
<dbReference type="InterPro" id="IPR004358">
    <property type="entry name" value="Sig_transdc_His_kin-like_C"/>
</dbReference>
<dbReference type="InterPro" id="IPR050351">
    <property type="entry name" value="BphY/WalK/GraS-like"/>
</dbReference>
<dbReference type="SMART" id="SM00388">
    <property type="entry name" value="HisKA"/>
    <property type="match status" value="1"/>
</dbReference>
<dbReference type="PRINTS" id="PR00344">
    <property type="entry name" value="BCTRLSENSOR"/>
</dbReference>
<evidence type="ECO:0000256" key="7">
    <source>
        <dbReference type="SAM" id="Phobius"/>
    </source>
</evidence>
<keyword evidence="10" id="KW-1185">Reference proteome</keyword>
<evidence type="ECO:0000256" key="5">
    <source>
        <dbReference type="ARBA" id="ARBA00022777"/>
    </source>
</evidence>
<evidence type="ECO:0000256" key="6">
    <source>
        <dbReference type="ARBA" id="ARBA00023012"/>
    </source>
</evidence>
<dbReference type="Gene3D" id="3.30.450.20">
    <property type="entry name" value="PAS domain"/>
    <property type="match status" value="1"/>
</dbReference>